<dbReference type="Proteomes" id="UP001499843">
    <property type="component" value="Unassembled WGS sequence"/>
</dbReference>
<feature type="transmembrane region" description="Helical" evidence="1">
    <location>
        <begin position="280"/>
        <end position="301"/>
    </location>
</feature>
<keyword evidence="1" id="KW-0472">Membrane</keyword>
<dbReference type="GO" id="GO:0016746">
    <property type="term" value="F:acyltransferase activity"/>
    <property type="evidence" value="ECO:0007669"/>
    <property type="project" value="UniProtKB-KW"/>
</dbReference>
<evidence type="ECO:0000259" key="2">
    <source>
        <dbReference type="Pfam" id="PF01757"/>
    </source>
</evidence>
<dbReference type="InterPro" id="IPR002656">
    <property type="entry name" value="Acyl_transf_3_dom"/>
</dbReference>
<dbReference type="EMBL" id="BAAAQX010000044">
    <property type="protein sequence ID" value="GAA2214774.1"/>
    <property type="molecule type" value="Genomic_DNA"/>
</dbReference>
<accession>A0ABP5PSW3</accession>
<feature type="domain" description="Acyltransferase 3" evidence="2">
    <location>
        <begin position="22"/>
        <end position="363"/>
    </location>
</feature>
<evidence type="ECO:0000256" key="1">
    <source>
        <dbReference type="SAM" id="Phobius"/>
    </source>
</evidence>
<feature type="transmembrane region" description="Helical" evidence="1">
    <location>
        <begin position="212"/>
        <end position="232"/>
    </location>
</feature>
<feature type="transmembrane region" description="Helical" evidence="1">
    <location>
        <begin position="322"/>
        <end position="342"/>
    </location>
</feature>
<comment type="caution">
    <text evidence="3">The sequence shown here is derived from an EMBL/GenBank/DDBJ whole genome shotgun (WGS) entry which is preliminary data.</text>
</comment>
<sequence length="376" mass="40392">MRTDPRPAPPARGGASPQRLWFADNLRILLTSLVVLHHVAVMYSGLPLWYYIEPPTSAAAGAVLSIFVVVNQAWFMGAFFLLSGYFTPGSYDRKGPGAFLRDRLIRLGIPLVVFYFVLSPLLHAGSFPDGSPVAAYLDTIGTGPLWFVLALLVFDVCYAAFRVAAARRAPRERAARPLTFPVVLGFVAALAAVTYALRIVLPSGTWVPIIDFPSVAYLPQYVGLFVAGAVAYRRGWFHTITPRAGWAGFALAAVASVVFLPLALAGGLEAWMGRGTLSSLFFALWDSAFAVGAVIALLALFRRRLDGQGPLGRYLSAHAFTVYVIHAFVVTLAGLALGGLAWPTSAKFALVAVVTLTACFALAGPIRRLPGVRRVL</sequence>
<keyword evidence="4" id="KW-1185">Reference proteome</keyword>
<feature type="transmembrane region" description="Helical" evidence="1">
    <location>
        <begin position="244"/>
        <end position="268"/>
    </location>
</feature>
<gene>
    <name evidence="3" type="ORF">GCM10009850_102400</name>
</gene>
<dbReference type="PANTHER" id="PTHR36927">
    <property type="entry name" value="BLR4337 PROTEIN"/>
    <property type="match status" value="1"/>
</dbReference>
<feature type="transmembrane region" description="Helical" evidence="1">
    <location>
        <begin position="348"/>
        <end position="366"/>
    </location>
</feature>
<evidence type="ECO:0000313" key="4">
    <source>
        <dbReference type="Proteomes" id="UP001499843"/>
    </source>
</evidence>
<feature type="transmembrane region" description="Helical" evidence="1">
    <location>
        <begin position="28"/>
        <end position="52"/>
    </location>
</feature>
<protein>
    <submittedName>
        <fullName evidence="3">Acyltransferase</fullName>
    </submittedName>
</protein>
<name>A0ABP5PSW3_9ACTN</name>
<keyword evidence="3" id="KW-0808">Transferase</keyword>
<keyword evidence="1" id="KW-1133">Transmembrane helix</keyword>
<feature type="transmembrane region" description="Helical" evidence="1">
    <location>
        <begin position="145"/>
        <end position="166"/>
    </location>
</feature>
<organism evidence="3 4">
    <name type="scientific">Nonomuraea monospora</name>
    <dbReference type="NCBI Taxonomy" id="568818"/>
    <lineage>
        <taxon>Bacteria</taxon>
        <taxon>Bacillati</taxon>
        <taxon>Actinomycetota</taxon>
        <taxon>Actinomycetes</taxon>
        <taxon>Streptosporangiales</taxon>
        <taxon>Streptosporangiaceae</taxon>
        <taxon>Nonomuraea</taxon>
    </lineage>
</organism>
<keyword evidence="1" id="KW-0812">Transmembrane</keyword>
<dbReference type="InterPro" id="IPR050623">
    <property type="entry name" value="Glucan_succinyl_AcylTrfase"/>
</dbReference>
<proteinExistence type="predicted"/>
<keyword evidence="3" id="KW-0012">Acyltransferase</keyword>
<dbReference type="Pfam" id="PF01757">
    <property type="entry name" value="Acyl_transf_3"/>
    <property type="match status" value="1"/>
</dbReference>
<feature type="transmembrane region" description="Helical" evidence="1">
    <location>
        <begin position="104"/>
        <end position="125"/>
    </location>
</feature>
<dbReference type="RefSeq" id="WP_344492941.1">
    <property type="nucleotide sequence ID" value="NZ_BAAAQX010000044.1"/>
</dbReference>
<reference evidence="4" key="1">
    <citation type="journal article" date="2019" name="Int. J. Syst. Evol. Microbiol.">
        <title>The Global Catalogue of Microorganisms (GCM) 10K type strain sequencing project: providing services to taxonomists for standard genome sequencing and annotation.</title>
        <authorList>
            <consortium name="The Broad Institute Genomics Platform"/>
            <consortium name="The Broad Institute Genome Sequencing Center for Infectious Disease"/>
            <person name="Wu L."/>
            <person name="Ma J."/>
        </authorList>
    </citation>
    <scope>NUCLEOTIDE SEQUENCE [LARGE SCALE GENOMIC DNA]</scope>
    <source>
        <strain evidence="4">JCM 16114</strain>
    </source>
</reference>
<feature type="transmembrane region" description="Helical" evidence="1">
    <location>
        <begin position="58"/>
        <end position="83"/>
    </location>
</feature>
<evidence type="ECO:0000313" key="3">
    <source>
        <dbReference type="EMBL" id="GAA2214774.1"/>
    </source>
</evidence>
<feature type="transmembrane region" description="Helical" evidence="1">
    <location>
        <begin position="178"/>
        <end position="200"/>
    </location>
</feature>